<proteinExistence type="predicted"/>
<accession>A0AAW1WKD4</accession>
<dbReference type="Proteomes" id="UP001457282">
    <property type="component" value="Unassembled WGS sequence"/>
</dbReference>
<dbReference type="SMART" id="SM00503">
    <property type="entry name" value="SynN"/>
    <property type="match status" value="1"/>
</dbReference>
<evidence type="ECO:0000313" key="4">
    <source>
        <dbReference type="Proteomes" id="UP001457282"/>
    </source>
</evidence>
<organism evidence="3 4">
    <name type="scientific">Rubus argutus</name>
    <name type="common">Southern blackberry</name>
    <dbReference type="NCBI Taxonomy" id="59490"/>
    <lineage>
        <taxon>Eukaryota</taxon>
        <taxon>Viridiplantae</taxon>
        <taxon>Streptophyta</taxon>
        <taxon>Embryophyta</taxon>
        <taxon>Tracheophyta</taxon>
        <taxon>Spermatophyta</taxon>
        <taxon>Magnoliopsida</taxon>
        <taxon>eudicotyledons</taxon>
        <taxon>Gunneridae</taxon>
        <taxon>Pentapetalae</taxon>
        <taxon>rosids</taxon>
        <taxon>fabids</taxon>
        <taxon>Rosales</taxon>
        <taxon>Rosaceae</taxon>
        <taxon>Rosoideae</taxon>
        <taxon>Rosoideae incertae sedis</taxon>
        <taxon>Rubus</taxon>
    </lineage>
</organism>
<dbReference type="AlphaFoldDB" id="A0AAW1WKD4"/>
<evidence type="ECO:0000256" key="1">
    <source>
        <dbReference type="ARBA" id="ARBA00022927"/>
    </source>
</evidence>
<dbReference type="InterPro" id="IPR006011">
    <property type="entry name" value="Syntaxin_N"/>
</dbReference>
<dbReference type="Gene3D" id="1.20.58.70">
    <property type="match status" value="2"/>
</dbReference>
<sequence length="164" mass="18561">MNDLFLNNLFRRYNDLEHQIYIDEVRSEVWDETVNLDGFFKQIENVKVIKGKLEALELSNADQRKLPECGPGSSSDRTRTSVLNGLAKKLKAMMDDFQGLKANKEMIENLIASGEGETLVQEQGRGQILDTMQEIQERRDAVKEIEKSLIELHQASVPGHGCIG</sequence>
<evidence type="ECO:0000259" key="2">
    <source>
        <dbReference type="SMART" id="SM00503"/>
    </source>
</evidence>
<dbReference type="GO" id="GO:0015031">
    <property type="term" value="P:protein transport"/>
    <property type="evidence" value="ECO:0007669"/>
    <property type="project" value="UniProtKB-KW"/>
</dbReference>
<keyword evidence="1" id="KW-0653">Protein transport</keyword>
<feature type="domain" description="Syntaxin N-terminal" evidence="2">
    <location>
        <begin position="1"/>
        <end position="107"/>
    </location>
</feature>
<protein>
    <recommendedName>
        <fullName evidence="2">Syntaxin N-terminal domain-containing protein</fullName>
    </recommendedName>
</protein>
<dbReference type="Pfam" id="PF00804">
    <property type="entry name" value="Syntaxin"/>
    <property type="match status" value="1"/>
</dbReference>
<dbReference type="InterPro" id="IPR010989">
    <property type="entry name" value="SNARE"/>
</dbReference>
<name>A0AAW1WKD4_RUBAR</name>
<gene>
    <name evidence="3" type="ORF">M0R45_032433</name>
</gene>
<reference evidence="3 4" key="1">
    <citation type="journal article" date="2023" name="G3 (Bethesda)">
        <title>A chromosome-length genome assembly and annotation of blackberry (Rubus argutus, cv. 'Hillquist').</title>
        <authorList>
            <person name="Bruna T."/>
            <person name="Aryal R."/>
            <person name="Dudchenko O."/>
            <person name="Sargent D.J."/>
            <person name="Mead D."/>
            <person name="Buti M."/>
            <person name="Cavallini A."/>
            <person name="Hytonen T."/>
            <person name="Andres J."/>
            <person name="Pham M."/>
            <person name="Weisz D."/>
            <person name="Mascagni F."/>
            <person name="Usai G."/>
            <person name="Natali L."/>
            <person name="Bassil N."/>
            <person name="Fernandez G.E."/>
            <person name="Lomsadze A."/>
            <person name="Armour M."/>
            <person name="Olukolu B."/>
            <person name="Poorten T."/>
            <person name="Britton C."/>
            <person name="Davik J."/>
            <person name="Ashrafi H."/>
            <person name="Aiden E.L."/>
            <person name="Borodovsky M."/>
            <person name="Worthington M."/>
        </authorList>
    </citation>
    <scope>NUCLEOTIDE SEQUENCE [LARGE SCALE GENOMIC DNA]</scope>
    <source>
        <strain evidence="3">PI 553951</strain>
    </source>
</reference>
<dbReference type="GO" id="GO:0016020">
    <property type="term" value="C:membrane"/>
    <property type="evidence" value="ECO:0007669"/>
    <property type="project" value="InterPro"/>
</dbReference>
<keyword evidence="1" id="KW-0813">Transport</keyword>
<evidence type="ECO:0000313" key="3">
    <source>
        <dbReference type="EMBL" id="KAK9924044.1"/>
    </source>
</evidence>
<keyword evidence="4" id="KW-1185">Reference proteome</keyword>
<dbReference type="EMBL" id="JBEDUW010000006">
    <property type="protein sequence ID" value="KAK9924044.1"/>
    <property type="molecule type" value="Genomic_DNA"/>
</dbReference>
<dbReference type="GO" id="GO:0016192">
    <property type="term" value="P:vesicle-mediated transport"/>
    <property type="evidence" value="ECO:0007669"/>
    <property type="project" value="InterPro"/>
</dbReference>
<dbReference type="SUPFAM" id="SSF47661">
    <property type="entry name" value="t-snare proteins"/>
    <property type="match status" value="1"/>
</dbReference>
<comment type="caution">
    <text evidence="3">The sequence shown here is derived from an EMBL/GenBank/DDBJ whole genome shotgun (WGS) entry which is preliminary data.</text>
</comment>